<keyword evidence="2 6" id="KW-0812">Transmembrane</keyword>
<dbReference type="GO" id="GO:0016020">
    <property type="term" value="C:membrane"/>
    <property type="evidence" value="ECO:0007669"/>
    <property type="project" value="UniProtKB-SubCell"/>
</dbReference>
<sequence>MNPSLSRAKTNPDPIPIASSSQRRSFKRSQSAPEDELREVITAHFIDDYGAHHYNPDAHSEFENEPVSRSTTDEEKADLASVDEDRDGIRSQSDLDLERGRSKLTREKSTRSRRSDREKDIYLVTWDNDIDPDNPKNWTFKKKWGATLIVSVFTFISPTSSSMSAPALPQIGRDLGVSDSTILSLLISIFVLAYAIGPLFLGPLSEIYGRRIVLQLSNLFFLAFNIGCGFATSTGQLIAFRFLSGLGGSAPLAIGGGILSDCWSAEQRGQAVGLYSLMPLLGPAVGPIAGGWIAEKTTWRWCFWSTSILTVIIQVFGVIFLRETFAPVILAWRAKKIREETGNNRYHTEWETPDRTIGQVLKVSLGRPFRLLGTQPIIQVLALYMAFIYGLMYLVLTTYPTVWETVYGQSVGIGGLNYASLGIGFFAGAQTVARINDILYRRLKAKNNGVGKPEFRAPMILPGAILVPSGIFIYGWSAEYHTHWIVPNIGAALFAAGTIASFQCTQTYLVDTYSTYAASAVASVTVLRSLAGFGFPLFARQMYESLGLGWGNSLLGFVAIAFGIPAPFMLWKYGETLRMKSRFAKE</sequence>
<evidence type="ECO:0000313" key="8">
    <source>
        <dbReference type="EMBL" id="ETN38055.1"/>
    </source>
</evidence>
<dbReference type="GO" id="GO:0042908">
    <property type="term" value="P:xenobiotic transport"/>
    <property type="evidence" value="ECO:0007669"/>
    <property type="project" value="UniProtKB-ARBA"/>
</dbReference>
<dbReference type="Gene3D" id="1.20.1250.20">
    <property type="entry name" value="MFS general substrate transporter like domains"/>
    <property type="match status" value="1"/>
</dbReference>
<dbReference type="Pfam" id="PF07690">
    <property type="entry name" value="MFS_1"/>
    <property type="match status" value="1"/>
</dbReference>
<evidence type="ECO:0000256" key="2">
    <source>
        <dbReference type="ARBA" id="ARBA00022692"/>
    </source>
</evidence>
<feature type="transmembrane region" description="Helical" evidence="6">
    <location>
        <begin position="516"/>
        <end position="538"/>
    </location>
</feature>
<feature type="domain" description="Major facilitator superfamily (MFS) profile" evidence="7">
    <location>
        <begin position="146"/>
        <end position="577"/>
    </location>
</feature>
<name>W2RP03_CYPE1</name>
<evidence type="ECO:0000256" key="4">
    <source>
        <dbReference type="ARBA" id="ARBA00023136"/>
    </source>
</evidence>
<proteinExistence type="predicted"/>
<dbReference type="InParanoid" id="W2RP03"/>
<dbReference type="VEuPathDB" id="FungiDB:HMPREF1541_07678"/>
<dbReference type="STRING" id="1220924.W2RP03"/>
<dbReference type="GO" id="GO:0022857">
    <property type="term" value="F:transmembrane transporter activity"/>
    <property type="evidence" value="ECO:0007669"/>
    <property type="project" value="InterPro"/>
</dbReference>
<evidence type="ECO:0000256" key="5">
    <source>
        <dbReference type="SAM" id="MobiDB-lite"/>
    </source>
</evidence>
<dbReference type="PROSITE" id="PS50850">
    <property type="entry name" value="MFS"/>
    <property type="match status" value="1"/>
</dbReference>
<feature type="compositionally biased region" description="Basic and acidic residues" evidence="5">
    <location>
        <begin position="96"/>
        <end position="112"/>
    </location>
</feature>
<dbReference type="HOGENOM" id="CLU_008455_1_3_1"/>
<feature type="transmembrane region" description="Helical" evidence="6">
    <location>
        <begin position="457"/>
        <end position="478"/>
    </location>
</feature>
<evidence type="ECO:0000259" key="7">
    <source>
        <dbReference type="PROSITE" id="PS50850"/>
    </source>
</evidence>
<feature type="region of interest" description="Disordered" evidence="5">
    <location>
        <begin position="52"/>
        <end position="112"/>
    </location>
</feature>
<dbReference type="FunFam" id="1.20.1250.20:FF:000011">
    <property type="entry name" value="MFS multidrug transporter, putative"/>
    <property type="match status" value="1"/>
</dbReference>
<accession>W2RP03</accession>
<dbReference type="Proteomes" id="UP000030752">
    <property type="component" value="Unassembled WGS sequence"/>
</dbReference>
<evidence type="ECO:0000313" key="9">
    <source>
        <dbReference type="Proteomes" id="UP000030752"/>
    </source>
</evidence>
<feature type="transmembrane region" description="Helical" evidence="6">
    <location>
        <begin position="144"/>
        <end position="161"/>
    </location>
</feature>
<dbReference type="SUPFAM" id="SSF103473">
    <property type="entry name" value="MFS general substrate transporter"/>
    <property type="match status" value="1"/>
</dbReference>
<dbReference type="eggNOG" id="KOG0255">
    <property type="taxonomic scope" value="Eukaryota"/>
</dbReference>
<evidence type="ECO:0000256" key="1">
    <source>
        <dbReference type="ARBA" id="ARBA00004141"/>
    </source>
</evidence>
<dbReference type="AlphaFoldDB" id="W2RP03"/>
<dbReference type="PANTHER" id="PTHR23502">
    <property type="entry name" value="MAJOR FACILITATOR SUPERFAMILY"/>
    <property type="match status" value="1"/>
</dbReference>
<dbReference type="EMBL" id="KB822723">
    <property type="protein sequence ID" value="ETN38055.1"/>
    <property type="molecule type" value="Genomic_DNA"/>
</dbReference>
<dbReference type="GeneID" id="19975017"/>
<reference evidence="8 9" key="1">
    <citation type="submission" date="2013-03" db="EMBL/GenBank/DDBJ databases">
        <title>The Genome Sequence of Phialophora europaea CBS 101466.</title>
        <authorList>
            <consortium name="The Broad Institute Genomics Platform"/>
            <person name="Cuomo C."/>
            <person name="de Hoog S."/>
            <person name="Gorbushina A."/>
            <person name="Walker B."/>
            <person name="Young S.K."/>
            <person name="Zeng Q."/>
            <person name="Gargeya S."/>
            <person name="Fitzgerald M."/>
            <person name="Haas B."/>
            <person name="Abouelleil A."/>
            <person name="Allen A.W."/>
            <person name="Alvarado L."/>
            <person name="Arachchi H.M."/>
            <person name="Berlin A.M."/>
            <person name="Chapman S.B."/>
            <person name="Gainer-Dewar J."/>
            <person name="Goldberg J."/>
            <person name="Griggs A."/>
            <person name="Gujja S."/>
            <person name="Hansen M."/>
            <person name="Howarth C."/>
            <person name="Imamovic A."/>
            <person name="Ireland A."/>
            <person name="Larimer J."/>
            <person name="McCowan C."/>
            <person name="Murphy C."/>
            <person name="Pearson M."/>
            <person name="Poon T.W."/>
            <person name="Priest M."/>
            <person name="Roberts A."/>
            <person name="Saif S."/>
            <person name="Shea T."/>
            <person name="Sisk P."/>
            <person name="Sykes S."/>
            <person name="Wortman J."/>
            <person name="Nusbaum C."/>
            <person name="Birren B."/>
        </authorList>
    </citation>
    <scope>NUCLEOTIDE SEQUENCE [LARGE SCALE GENOMIC DNA]</scope>
    <source>
        <strain evidence="8 9">CBS 101466</strain>
    </source>
</reference>
<dbReference type="PANTHER" id="PTHR23502:SF60">
    <property type="entry name" value="MAJOR FACILITATOR SUPERFAMILY (MFS) PROFILE DOMAIN-CONTAINING PROTEIN-RELATED"/>
    <property type="match status" value="1"/>
</dbReference>
<feature type="transmembrane region" description="Helical" evidence="6">
    <location>
        <begin position="213"/>
        <end position="232"/>
    </location>
</feature>
<feature type="transmembrane region" description="Helical" evidence="6">
    <location>
        <begin position="181"/>
        <end position="201"/>
    </location>
</feature>
<organism evidence="8 9">
    <name type="scientific">Cyphellophora europaea (strain CBS 101466)</name>
    <name type="common">Phialophora europaea</name>
    <dbReference type="NCBI Taxonomy" id="1220924"/>
    <lineage>
        <taxon>Eukaryota</taxon>
        <taxon>Fungi</taxon>
        <taxon>Dikarya</taxon>
        <taxon>Ascomycota</taxon>
        <taxon>Pezizomycotina</taxon>
        <taxon>Eurotiomycetes</taxon>
        <taxon>Chaetothyriomycetidae</taxon>
        <taxon>Chaetothyriales</taxon>
        <taxon>Cyphellophoraceae</taxon>
        <taxon>Cyphellophora</taxon>
    </lineage>
</organism>
<keyword evidence="3 6" id="KW-1133">Transmembrane helix</keyword>
<evidence type="ECO:0000256" key="6">
    <source>
        <dbReference type="SAM" id="Phobius"/>
    </source>
</evidence>
<keyword evidence="4 6" id="KW-0472">Membrane</keyword>
<feature type="transmembrane region" description="Helical" evidence="6">
    <location>
        <begin position="272"/>
        <end position="294"/>
    </location>
</feature>
<dbReference type="PROSITE" id="PS00216">
    <property type="entry name" value="SUGAR_TRANSPORT_1"/>
    <property type="match status" value="1"/>
</dbReference>
<feature type="transmembrane region" description="Helical" evidence="6">
    <location>
        <begin position="416"/>
        <end position="436"/>
    </location>
</feature>
<feature type="transmembrane region" description="Helical" evidence="6">
    <location>
        <begin position="484"/>
        <end position="504"/>
    </location>
</feature>
<feature type="compositionally biased region" description="Basic and acidic residues" evidence="5">
    <location>
        <begin position="52"/>
        <end position="62"/>
    </location>
</feature>
<protein>
    <recommendedName>
        <fullName evidence="7">Major facilitator superfamily (MFS) profile domain-containing protein</fullName>
    </recommendedName>
</protein>
<comment type="subcellular location">
    <subcellularLocation>
        <location evidence="1">Membrane</location>
        <topology evidence="1">Multi-pass membrane protein</topology>
    </subcellularLocation>
</comment>
<feature type="region of interest" description="Disordered" evidence="5">
    <location>
        <begin position="1"/>
        <end position="38"/>
    </location>
</feature>
<dbReference type="InterPro" id="IPR005829">
    <property type="entry name" value="Sugar_transporter_CS"/>
</dbReference>
<gene>
    <name evidence="8" type="ORF">HMPREF1541_07678</name>
</gene>
<evidence type="ECO:0000256" key="3">
    <source>
        <dbReference type="ARBA" id="ARBA00022989"/>
    </source>
</evidence>
<dbReference type="CDD" id="cd17323">
    <property type="entry name" value="MFS_Tpo1_MDR_like"/>
    <property type="match status" value="1"/>
</dbReference>
<dbReference type="RefSeq" id="XP_008720224.1">
    <property type="nucleotide sequence ID" value="XM_008722002.1"/>
</dbReference>
<feature type="transmembrane region" description="Helical" evidence="6">
    <location>
        <begin position="306"/>
        <end position="332"/>
    </location>
</feature>
<dbReference type="InterPro" id="IPR036259">
    <property type="entry name" value="MFS_trans_sf"/>
</dbReference>
<feature type="transmembrane region" description="Helical" evidence="6">
    <location>
        <begin position="550"/>
        <end position="571"/>
    </location>
</feature>
<feature type="transmembrane region" description="Helical" evidence="6">
    <location>
        <begin position="377"/>
        <end position="396"/>
    </location>
</feature>
<feature type="compositionally biased region" description="Low complexity" evidence="5">
    <location>
        <begin position="19"/>
        <end position="31"/>
    </location>
</feature>
<dbReference type="InterPro" id="IPR011701">
    <property type="entry name" value="MFS"/>
</dbReference>
<keyword evidence="9" id="KW-1185">Reference proteome</keyword>
<dbReference type="GO" id="GO:0140115">
    <property type="term" value="P:export across plasma membrane"/>
    <property type="evidence" value="ECO:0007669"/>
    <property type="project" value="UniProtKB-ARBA"/>
</dbReference>
<dbReference type="InterPro" id="IPR020846">
    <property type="entry name" value="MFS_dom"/>
</dbReference>
<feature type="transmembrane region" description="Helical" evidence="6">
    <location>
        <begin position="238"/>
        <end position="260"/>
    </location>
</feature>
<dbReference type="OrthoDB" id="6770063at2759"/>